<feature type="compositionally biased region" description="Pro residues" evidence="1">
    <location>
        <begin position="127"/>
        <end position="151"/>
    </location>
</feature>
<evidence type="ECO:0000256" key="1">
    <source>
        <dbReference type="SAM" id="MobiDB-lite"/>
    </source>
</evidence>
<dbReference type="AlphaFoldDB" id="A0A7I9VMH2"/>
<evidence type="ECO:0008006" key="5">
    <source>
        <dbReference type="Google" id="ProtNLM"/>
    </source>
</evidence>
<protein>
    <recommendedName>
        <fullName evidence="5">Lipoprotein</fullName>
    </recommendedName>
</protein>
<feature type="chain" id="PRO_5029698915" description="Lipoprotein" evidence="2">
    <location>
        <begin position="33"/>
        <end position="151"/>
    </location>
</feature>
<proteinExistence type="predicted"/>
<feature type="signal peptide" evidence="2">
    <location>
        <begin position="1"/>
        <end position="32"/>
    </location>
</feature>
<dbReference type="PROSITE" id="PS51257">
    <property type="entry name" value="PROKAR_LIPOPROTEIN"/>
    <property type="match status" value="1"/>
</dbReference>
<accession>A0A7I9VMH2</accession>
<reference evidence="4" key="1">
    <citation type="journal article" date="2020" name="Appl. Environ. Microbiol.">
        <title>Diazotrophic Anaeromyxobacter Isolates from Soils.</title>
        <authorList>
            <person name="Masuda Y."/>
            <person name="Yamanaka H."/>
            <person name="Xu Z.X."/>
            <person name="Shiratori Y."/>
            <person name="Aono T."/>
            <person name="Amachi S."/>
            <person name="Senoo K."/>
            <person name="Itoh H."/>
        </authorList>
    </citation>
    <scope>NUCLEOTIDE SEQUENCE [LARGE SCALE GENOMIC DNA]</scope>
    <source>
        <strain evidence="4">R267</strain>
    </source>
</reference>
<keyword evidence="4" id="KW-1185">Reference proteome</keyword>
<organism evidence="3 4">
    <name type="scientific">Anaeromyxobacter diazotrophicus</name>
    <dbReference type="NCBI Taxonomy" id="2590199"/>
    <lineage>
        <taxon>Bacteria</taxon>
        <taxon>Pseudomonadati</taxon>
        <taxon>Myxococcota</taxon>
        <taxon>Myxococcia</taxon>
        <taxon>Myxococcales</taxon>
        <taxon>Cystobacterineae</taxon>
        <taxon>Anaeromyxobacteraceae</taxon>
        <taxon>Anaeromyxobacter</taxon>
    </lineage>
</organism>
<feature type="region of interest" description="Disordered" evidence="1">
    <location>
        <begin position="126"/>
        <end position="151"/>
    </location>
</feature>
<sequence>MHFRSRQRMHERMRYTLSPAVAGALLALAACAGGVKTVRTSDAQLAPRPSDCPLEFLQKAPERPYDELAELETHVTAAPAGGTREALRPKACELGADAVIVTRDFVTNAYGHAIVAGTAIKYRAEAPPAPEAPAPEAPAPEAPRPGAPVNL</sequence>
<evidence type="ECO:0000313" key="3">
    <source>
        <dbReference type="EMBL" id="GEJ57591.1"/>
    </source>
</evidence>
<evidence type="ECO:0000313" key="4">
    <source>
        <dbReference type="Proteomes" id="UP000503640"/>
    </source>
</evidence>
<name>A0A7I9VMH2_9BACT</name>
<keyword evidence="2" id="KW-0732">Signal</keyword>
<comment type="caution">
    <text evidence="3">The sequence shown here is derived from an EMBL/GenBank/DDBJ whole genome shotgun (WGS) entry which is preliminary data.</text>
</comment>
<evidence type="ECO:0000256" key="2">
    <source>
        <dbReference type="SAM" id="SignalP"/>
    </source>
</evidence>
<dbReference type="EMBL" id="BJTG01000005">
    <property type="protein sequence ID" value="GEJ57591.1"/>
    <property type="molecule type" value="Genomic_DNA"/>
</dbReference>
<dbReference type="Proteomes" id="UP000503640">
    <property type="component" value="Unassembled WGS sequence"/>
</dbReference>
<gene>
    <name evidence="3" type="ORF">AMYX_23320</name>
</gene>